<dbReference type="Gene3D" id="3.40.640.10">
    <property type="entry name" value="Type I PLP-dependent aspartate aminotransferase-like (Major domain)"/>
    <property type="match status" value="1"/>
</dbReference>
<evidence type="ECO:0000256" key="1">
    <source>
        <dbReference type="ARBA" id="ARBA00001933"/>
    </source>
</evidence>
<dbReference type="Pfam" id="PF00202">
    <property type="entry name" value="Aminotran_3"/>
    <property type="match status" value="1"/>
</dbReference>
<evidence type="ECO:0000256" key="12">
    <source>
        <dbReference type="SAM" id="Coils"/>
    </source>
</evidence>
<evidence type="ECO:0000256" key="9">
    <source>
        <dbReference type="ARBA" id="ARBA00022898"/>
    </source>
</evidence>
<dbReference type="InterPro" id="IPR005814">
    <property type="entry name" value="Aminotrans_3"/>
</dbReference>
<evidence type="ECO:0000256" key="4">
    <source>
        <dbReference type="ARBA" id="ARBA00022490"/>
    </source>
</evidence>
<dbReference type="InterPro" id="IPR005815">
    <property type="entry name" value="BioA"/>
</dbReference>
<comment type="function">
    <text evidence="11">Catalyzes the transfer of the alpha-amino group from S-adenosyl-L-methionine (SAM) to 7-keto-8-aminopelargonic acid (KAPA) to form 7,8-diaminopelargonic acid (DAPA). It is the only aminotransferase known to utilize SAM as an amino donor.</text>
</comment>
<evidence type="ECO:0000313" key="14">
    <source>
        <dbReference type="Proteomes" id="UP000002300"/>
    </source>
</evidence>
<comment type="cofactor">
    <cofactor evidence="1 11">
        <name>pyridoxal 5'-phosphate</name>
        <dbReference type="ChEBI" id="CHEBI:597326"/>
    </cofactor>
</comment>
<feature type="binding site" evidence="11">
    <location>
        <position position="345"/>
    </location>
    <ligand>
        <name>substrate</name>
    </ligand>
</feature>
<sequence>MLTLFVNKLTLGVTIMTVSSRTREKIPYTYEELAEKNKAYVWHPFTQMKDYIAEDPVIIERGEGRKLYDVHGNAYWDGVSSIWLNVHGHHVPELDEAIREQLNKIAHSTMLGLANVPSILLAEKVIEVVPKGLKKVFYSDSGSTAVEIAIKMAFQYWQHKGKPKKQKFITLKEAYHGDTIGAVSVGAIDLFHQVYRSLLFHAIKMPYPSTYRSPYGNNEEEIVQKHLEEMEELLKQKHEEIAALIVEPLIQGAGGMITMPKGYLKGLRDLCTKYHILFITDEVATGFGRTGKMFACEHEGVTPDILTAGKGLTGGYLPVAITVTTDEVYNAFLGDYAEQKTFFHGHSYTGNPLGCAVAIANLELYEKTNVVQNVVKKADYVANKLAALYEYKHVGDIRQRGLMIGIELVANRETKEPFEWTERVGVEVCKRSRELGMILRPLGNTIVFMPPLASQIDELDEMLRILYQAIADITEGKS</sequence>
<evidence type="ECO:0000256" key="11">
    <source>
        <dbReference type="HAMAP-Rule" id="MF_00834"/>
    </source>
</evidence>
<dbReference type="GO" id="GO:0004015">
    <property type="term" value="F:adenosylmethionine-8-amino-7-oxononanoate transaminase activity"/>
    <property type="evidence" value="ECO:0007669"/>
    <property type="project" value="UniProtKB-UniRule"/>
</dbReference>
<dbReference type="InterPro" id="IPR015421">
    <property type="entry name" value="PyrdxlP-dep_Trfase_major"/>
</dbReference>
<evidence type="ECO:0000256" key="10">
    <source>
        <dbReference type="ARBA" id="ARBA00060970"/>
    </source>
</evidence>
<keyword evidence="4 11" id="KW-0963">Cytoplasm</keyword>
<feature type="binding site" evidence="11">
    <location>
        <position position="175"/>
    </location>
    <ligand>
        <name>substrate</name>
    </ligand>
</feature>
<evidence type="ECO:0000256" key="7">
    <source>
        <dbReference type="ARBA" id="ARBA00022691"/>
    </source>
</evidence>
<dbReference type="InterPro" id="IPR015422">
    <property type="entry name" value="PyrdxlP-dep_Trfase_small"/>
</dbReference>
<dbReference type="FunFam" id="3.40.640.10:FF:000078">
    <property type="entry name" value="Adenosylmethionine-8-amino-7-oxononanoate aminotransferase"/>
    <property type="match status" value="1"/>
</dbReference>
<dbReference type="NCBIfam" id="TIGR00508">
    <property type="entry name" value="bioA"/>
    <property type="match status" value="1"/>
</dbReference>
<dbReference type="PROSITE" id="PS00600">
    <property type="entry name" value="AA_TRANSFER_CLASS_3"/>
    <property type="match status" value="1"/>
</dbReference>
<dbReference type="AlphaFoldDB" id="A7GSE3"/>
<dbReference type="Gene3D" id="3.90.1150.10">
    <property type="entry name" value="Aspartate Aminotransferase, domain 1"/>
    <property type="match status" value="1"/>
</dbReference>
<evidence type="ECO:0000256" key="2">
    <source>
        <dbReference type="ARBA" id="ARBA00004496"/>
    </source>
</evidence>
<comment type="subunit">
    <text evidence="3 11">Homodimer.</text>
</comment>
<protein>
    <recommendedName>
        <fullName evidence="11">Adenosylmethionine-8-amino-7-oxononanoate aminotransferase</fullName>
        <ecNumber evidence="11">2.6.1.62</ecNumber>
    </recommendedName>
    <alternativeName>
        <fullName evidence="11">7,8-diamino-pelargonic acid aminotransferase</fullName>
        <shortName evidence="11">DAPA AT</shortName>
        <shortName evidence="11">DAPA aminotransferase</shortName>
    </alternativeName>
    <alternativeName>
        <fullName evidence="11">7,8-diaminononanoate synthase</fullName>
        <shortName evidence="11">DANS</shortName>
    </alternativeName>
    <alternativeName>
        <fullName evidence="11">Diaminopelargonic acid synthase</fullName>
    </alternativeName>
</protein>
<dbReference type="HOGENOM" id="CLU_016922_4_3_9"/>
<evidence type="ECO:0000256" key="5">
    <source>
        <dbReference type="ARBA" id="ARBA00022576"/>
    </source>
</evidence>
<feature type="modified residue" description="N6-(pyridoxal phosphate)lysine" evidence="11">
    <location>
        <position position="310"/>
    </location>
</feature>
<feature type="binding site" evidence="11">
    <location>
        <begin position="346"/>
        <end position="347"/>
    </location>
    <ligand>
        <name>pyridoxal 5'-phosphate</name>
        <dbReference type="ChEBI" id="CHEBI:597326"/>
    </ligand>
</feature>
<dbReference type="GO" id="GO:0005737">
    <property type="term" value="C:cytoplasm"/>
    <property type="evidence" value="ECO:0007669"/>
    <property type="project" value="UniProtKB-SubCell"/>
</dbReference>
<keyword evidence="12" id="KW-0175">Coiled coil</keyword>
<evidence type="ECO:0000313" key="13">
    <source>
        <dbReference type="EMBL" id="ABS23051.1"/>
    </source>
</evidence>
<comment type="pathway">
    <text evidence="11">Cofactor biosynthesis; biotin biosynthesis; 7,8-diaminononanoate from 8-amino-7-oxononanoate (SAM route): step 1/1.</text>
</comment>
<organism evidence="13 14">
    <name type="scientific">Bacillus cytotoxicus (strain DSM 22905 / CIP 110041 / 391-98 / NVH 391-98)</name>
    <dbReference type="NCBI Taxonomy" id="315749"/>
    <lineage>
        <taxon>Bacteria</taxon>
        <taxon>Bacillati</taxon>
        <taxon>Bacillota</taxon>
        <taxon>Bacilli</taxon>
        <taxon>Bacillales</taxon>
        <taxon>Bacillaceae</taxon>
        <taxon>Bacillus</taxon>
        <taxon>Bacillus cereus group</taxon>
    </lineage>
</organism>
<evidence type="ECO:0000256" key="3">
    <source>
        <dbReference type="ARBA" id="ARBA00011738"/>
    </source>
</evidence>
<feature type="coiled-coil region" evidence="12">
    <location>
        <begin position="216"/>
        <end position="247"/>
    </location>
</feature>
<feature type="site" description="Participates in the substrate recognition with KAPA and in a stacking interaction with the adenine ring of SAM" evidence="11">
    <location>
        <position position="45"/>
    </location>
</feature>
<dbReference type="InterPro" id="IPR049704">
    <property type="entry name" value="Aminotrans_3_PPA_site"/>
</dbReference>
<dbReference type="HAMAP" id="MF_00834">
    <property type="entry name" value="BioA"/>
    <property type="match status" value="1"/>
</dbReference>
<gene>
    <name evidence="11" type="primary">bioA</name>
    <name evidence="13" type="ordered locus">Bcer98_2818</name>
</gene>
<dbReference type="KEGG" id="bcy:Bcer98_2818"/>
<keyword evidence="14" id="KW-1185">Reference proteome</keyword>
<keyword evidence="8 11" id="KW-0093">Biotin biosynthesis</keyword>
<keyword evidence="6 11" id="KW-0808">Transferase</keyword>
<evidence type="ECO:0000256" key="8">
    <source>
        <dbReference type="ARBA" id="ARBA00022756"/>
    </source>
</evidence>
<keyword evidence="7 11" id="KW-0949">S-adenosyl-L-methionine</keyword>
<feature type="binding site" evidence="11">
    <location>
        <position position="310"/>
    </location>
    <ligand>
        <name>substrate</name>
    </ligand>
</feature>
<feature type="binding site" evidence="11">
    <location>
        <position position="281"/>
    </location>
    <ligand>
        <name>pyridoxal 5'-phosphate</name>
        <dbReference type="ChEBI" id="CHEBI:597326"/>
    </ligand>
</feature>
<evidence type="ECO:0000256" key="6">
    <source>
        <dbReference type="ARBA" id="ARBA00022679"/>
    </source>
</evidence>
<feature type="binding site" evidence="11">
    <location>
        <begin position="142"/>
        <end position="143"/>
    </location>
    <ligand>
        <name>pyridoxal 5'-phosphate</name>
        <dbReference type="ChEBI" id="CHEBI:597326"/>
    </ligand>
</feature>
<comment type="catalytic activity">
    <reaction evidence="11">
        <text>(8S)-8-amino-7-oxononanoate + S-adenosyl-L-methionine = S-adenosyl-4-methylsulfanyl-2-oxobutanoate + (7R,8S)-7,8-diammoniononanoate</text>
        <dbReference type="Rhea" id="RHEA:16861"/>
        <dbReference type="ChEBI" id="CHEBI:16490"/>
        <dbReference type="ChEBI" id="CHEBI:59789"/>
        <dbReference type="ChEBI" id="CHEBI:149468"/>
        <dbReference type="ChEBI" id="CHEBI:149469"/>
        <dbReference type="EC" id="2.6.1.62"/>
    </reaction>
</comment>
<dbReference type="SUPFAM" id="SSF53383">
    <property type="entry name" value="PLP-dependent transferases"/>
    <property type="match status" value="1"/>
</dbReference>
<accession>A7GSE3</accession>
<dbReference type="OrthoDB" id="9807885at2"/>
<proteinExistence type="inferred from homology"/>
<dbReference type="InterPro" id="IPR015424">
    <property type="entry name" value="PyrdxlP-dep_Trfase"/>
</dbReference>
<dbReference type="GO" id="GO:0030170">
    <property type="term" value="F:pyridoxal phosphate binding"/>
    <property type="evidence" value="ECO:0007669"/>
    <property type="project" value="UniProtKB-UniRule"/>
</dbReference>
<dbReference type="RefSeq" id="WP_012095277.1">
    <property type="nucleotide sequence ID" value="NC_009674.1"/>
</dbReference>
<reference evidence="13 14" key="1">
    <citation type="journal article" date="2008" name="Chem. Biol. Interact.">
        <title>Extending the Bacillus cereus group genomics to putative food-borne pathogens of different toxicity.</title>
        <authorList>
            <person name="Lapidus A."/>
            <person name="Goltsman E."/>
            <person name="Auger S."/>
            <person name="Galleron N."/>
            <person name="Segurens B."/>
            <person name="Dossat C."/>
            <person name="Land M.L."/>
            <person name="Broussolle V."/>
            <person name="Brillard J."/>
            <person name="Guinebretiere M.H."/>
            <person name="Sanchis V."/>
            <person name="Nguen-The C."/>
            <person name="Lereclus D."/>
            <person name="Richardson P."/>
            <person name="Wincker P."/>
            <person name="Weissenbach J."/>
            <person name="Ehrlich S.D."/>
            <person name="Sorokin A."/>
        </authorList>
    </citation>
    <scope>NUCLEOTIDE SEQUENCE [LARGE SCALE GENOMIC DNA]</scope>
    <source>
        <strain evidence="14">DSM 22905 / CIP 110041 / 391-98 / NVH 391-98</strain>
    </source>
</reference>
<name>A7GSE3_BACCN</name>
<comment type="caution">
    <text evidence="11">Lacks conserved residue(s) required for the propagation of feature annotation.</text>
</comment>
<keyword evidence="9 11" id="KW-0663">Pyridoxal phosphate</keyword>
<dbReference type="EMBL" id="CP000764">
    <property type="protein sequence ID" value="ABS23051.1"/>
    <property type="molecule type" value="Genomic_DNA"/>
</dbReference>
<dbReference type="Proteomes" id="UP000002300">
    <property type="component" value="Chromosome"/>
</dbReference>
<comment type="similarity">
    <text evidence="10 11">Belongs to the class-III pyridoxal-phosphate-dependent aminotransferase family. BioA subfamily.</text>
</comment>
<comment type="subcellular location">
    <subcellularLocation>
        <location evidence="2 11">Cytoplasm</location>
    </subcellularLocation>
</comment>
<dbReference type="EC" id="2.6.1.62" evidence="11"/>
<dbReference type="PANTHER" id="PTHR42684">
    <property type="entry name" value="ADENOSYLMETHIONINE-8-AMINO-7-OXONONANOATE AMINOTRANSFERASE"/>
    <property type="match status" value="1"/>
</dbReference>
<dbReference type="STRING" id="315749.Bcer98_2818"/>
<feature type="binding site" evidence="11">
    <location>
        <position position="440"/>
    </location>
    <ligand>
        <name>substrate</name>
    </ligand>
</feature>
<dbReference type="GO" id="GO:0009102">
    <property type="term" value="P:biotin biosynthetic process"/>
    <property type="evidence" value="ECO:0007669"/>
    <property type="project" value="UniProtKB-UniRule"/>
</dbReference>
<dbReference type="CDD" id="cd00610">
    <property type="entry name" value="OAT_like"/>
    <property type="match status" value="1"/>
</dbReference>
<dbReference type="PANTHER" id="PTHR42684:SF17">
    <property type="entry name" value="ADENOSYLMETHIONINE-8-AMINO-7-OXONONANOATE AMINOTRANSFERASE"/>
    <property type="match status" value="1"/>
</dbReference>
<dbReference type="eggNOG" id="COG0161">
    <property type="taxonomic scope" value="Bacteria"/>
</dbReference>
<dbReference type="GeneID" id="33898074"/>
<dbReference type="UniPathway" id="UPA00078">
    <property type="reaction ID" value="UER00160"/>
</dbReference>
<keyword evidence="5 11" id="KW-0032">Aminotransferase</keyword>